<dbReference type="RefSeq" id="WP_044619519.1">
    <property type="nucleotide sequence ID" value="NZ_CP007142.1"/>
</dbReference>
<dbReference type="NCBIfam" id="NF000496">
    <property type="entry name" value="Fos_GSH"/>
    <property type="match status" value="1"/>
</dbReference>
<dbReference type="GO" id="GO:0016829">
    <property type="term" value="F:lyase activity"/>
    <property type="evidence" value="ECO:0007669"/>
    <property type="project" value="UniProtKB-KW"/>
</dbReference>
<dbReference type="HOGENOM" id="CLU_121356_0_0_6"/>
<dbReference type="PANTHER" id="PTHR36113">
    <property type="entry name" value="LYASE, PUTATIVE-RELATED-RELATED"/>
    <property type="match status" value="1"/>
</dbReference>
<evidence type="ECO:0000256" key="1">
    <source>
        <dbReference type="ARBA" id="ARBA00022723"/>
    </source>
</evidence>
<sequence>MITQLNHLTLAVSELDRAFRFYTVELGLTPHVRWQTGAYLSAGELWLCLSVDPDTQAVQDYTHVAFSVSESTFAQMRARLINAGVTVWKQNRSEGESFYFLDPDGHKLELHLGSLDTRLAALRKQPYPGLEWF</sequence>
<evidence type="ECO:0000259" key="2">
    <source>
        <dbReference type="PROSITE" id="PS51819"/>
    </source>
</evidence>
<keyword evidence="3" id="KW-0456">Lyase</keyword>
<dbReference type="KEGG" id="gsn:YC6258_05875"/>
<dbReference type="PANTHER" id="PTHR36113:SF6">
    <property type="entry name" value="FOSFOMYCIN RESISTANCE PROTEIN FOSX"/>
    <property type="match status" value="1"/>
</dbReference>
<protein>
    <submittedName>
        <fullName evidence="3">Lactoylglutathione lyase and related lyase</fullName>
    </submittedName>
</protein>
<evidence type="ECO:0000313" key="3">
    <source>
        <dbReference type="EMBL" id="AJQ97903.1"/>
    </source>
</evidence>
<dbReference type="EMBL" id="CP007142">
    <property type="protein sequence ID" value="AJQ97903.1"/>
    <property type="molecule type" value="Genomic_DNA"/>
</dbReference>
<dbReference type="SUPFAM" id="SSF54593">
    <property type="entry name" value="Glyoxalase/Bleomycin resistance protein/Dihydroxybiphenyl dioxygenase"/>
    <property type="match status" value="1"/>
</dbReference>
<dbReference type="OrthoDB" id="4265398at2"/>
<reference evidence="3 4" key="1">
    <citation type="submission" date="2014-01" db="EMBL/GenBank/DDBJ databases">
        <title>Full genme sequencing of cellulolytic bacterium Gynuella sunshinyii YC6258T gen. nov., sp. nov.</title>
        <authorList>
            <person name="Khan H."/>
            <person name="Chung E.J."/>
            <person name="Chung Y.R."/>
        </authorList>
    </citation>
    <scope>NUCLEOTIDE SEQUENCE [LARGE SCALE GENOMIC DNA]</scope>
    <source>
        <strain evidence="3 4">YC6258</strain>
    </source>
</reference>
<dbReference type="Pfam" id="PF00903">
    <property type="entry name" value="Glyoxalase"/>
    <property type="match status" value="1"/>
</dbReference>
<dbReference type="PATRIC" id="fig|1445510.3.peg.5833"/>
<dbReference type="PROSITE" id="PS51819">
    <property type="entry name" value="VOC"/>
    <property type="match status" value="1"/>
</dbReference>
<name>A0A0C5VX53_9GAMM</name>
<dbReference type="STRING" id="1445510.YC6258_05875"/>
<dbReference type="CDD" id="cd07244">
    <property type="entry name" value="FosA"/>
    <property type="match status" value="1"/>
</dbReference>
<organism evidence="3 4">
    <name type="scientific">Gynuella sunshinyii YC6258</name>
    <dbReference type="NCBI Taxonomy" id="1445510"/>
    <lineage>
        <taxon>Bacteria</taxon>
        <taxon>Pseudomonadati</taxon>
        <taxon>Pseudomonadota</taxon>
        <taxon>Gammaproteobacteria</taxon>
        <taxon>Oceanospirillales</taxon>
        <taxon>Saccharospirillaceae</taxon>
        <taxon>Gynuella</taxon>
    </lineage>
</organism>
<feature type="domain" description="VOC" evidence="2">
    <location>
        <begin position="4"/>
        <end position="113"/>
    </location>
</feature>
<keyword evidence="4" id="KW-1185">Reference proteome</keyword>
<keyword evidence="1" id="KW-0479">Metal-binding</keyword>
<dbReference type="AlphaFoldDB" id="A0A0C5VX53"/>
<proteinExistence type="predicted"/>
<gene>
    <name evidence="3" type="ORF">YC6258_05875</name>
</gene>
<dbReference type="InterPro" id="IPR004360">
    <property type="entry name" value="Glyas_Fos-R_dOase_dom"/>
</dbReference>
<dbReference type="InterPro" id="IPR029068">
    <property type="entry name" value="Glyas_Bleomycin-R_OHBP_Dase"/>
</dbReference>
<dbReference type="Proteomes" id="UP000032266">
    <property type="component" value="Chromosome"/>
</dbReference>
<accession>A0A0C5VX53</accession>
<dbReference type="InterPro" id="IPR051332">
    <property type="entry name" value="Fosfomycin_Res_Enzymes"/>
</dbReference>
<dbReference type="Gene3D" id="3.10.180.10">
    <property type="entry name" value="2,3-Dihydroxybiphenyl 1,2-Dioxygenase, domain 1"/>
    <property type="match status" value="1"/>
</dbReference>
<evidence type="ECO:0000313" key="4">
    <source>
        <dbReference type="Proteomes" id="UP000032266"/>
    </source>
</evidence>
<dbReference type="GO" id="GO:0046872">
    <property type="term" value="F:metal ion binding"/>
    <property type="evidence" value="ECO:0007669"/>
    <property type="project" value="UniProtKB-KW"/>
</dbReference>
<dbReference type="InterPro" id="IPR037523">
    <property type="entry name" value="VOC_core"/>
</dbReference>